<comment type="caution">
    <text evidence="2">The sequence shown here is derived from an EMBL/GenBank/DDBJ whole genome shotgun (WGS) entry which is preliminary data.</text>
</comment>
<accession>A0A845EUH2</accession>
<dbReference type="EMBL" id="WMEY01000001">
    <property type="protein sequence ID" value="MYL62426.1"/>
    <property type="molecule type" value="Genomic_DNA"/>
</dbReference>
<keyword evidence="1" id="KW-0472">Membrane</keyword>
<evidence type="ECO:0000313" key="2">
    <source>
        <dbReference type="EMBL" id="MYL62426.1"/>
    </source>
</evidence>
<dbReference type="AlphaFoldDB" id="A0A845EUH2"/>
<proteinExistence type="predicted"/>
<dbReference type="InterPro" id="IPR024419">
    <property type="entry name" value="YvrJ"/>
</dbReference>
<dbReference type="Pfam" id="PF12841">
    <property type="entry name" value="YvrJ"/>
    <property type="match status" value="1"/>
</dbReference>
<dbReference type="Proteomes" id="UP000447833">
    <property type="component" value="Unassembled WGS sequence"/>
</dbReference>
<evidence type="ECO:0000313" key="3">
    <source>
        <dbReference type="Proteomes" id="UP000447833"/>
    </source>
</evidence>
<evidence type="ECO:0000256" key="1">
    <source>
        <dbReference type="SAM" id="Phobius"/>
    </source>
</evidence>
<dbReference type="RefSeq" id="WP_098445448.1">
    <property type="nucleotide sequence ID" value="NZ_JAIVAE010000004.1"/>
</dbReference>
<name>A0A845EUH2_9BACL</name>
<organism evidence="2 3">
    <name type="scientific">Guptibacillus hwajinpoensis</name>
    <dbReference type="NCBI Taxonomy" id="208199"/>
    <lineage>
        <taxon>Bacteria</taxon>
        <taxon>Bacillati</taxon>
        <taxon>Bacillota</taxon>
        <taxon>Bacilli</taxon>
        <taxon>Bacillales</taxon>
        <taxon>Guptibacillaceae</taxon>
        <taxon>Guptibacillus</taxon>
    </lineage>
</organism>
<reference evidence="2 3" key="1">
    <citation type="submission" date="2019-11" db="EMBL/GenBank/DDBJ databases">
        <title>Genome sequences of 17 halophilic strains isolated from different environments.</title>
        <authorList>
            <person name="Furrow R.E."/>
        </authorList>
    </citation>
    <scope>NUCLEOTIDE SEQUENCE [LARGE SCALE GENOMIC DNA]</scope>
    <source>
        <strain evidence="2 3">22506_14_FS</strain>
    </source>
</reference>
<sequence length="48" mass="5289">MSITTVINAIIGDLGFPIVVSLYLLVRLEKKIDDLTNAVEDKETNKKG</sequence>
<keyword evidence="1" id="KW-1133">Transmembrane helix</keyword>
<protein>
    <submittedName>
        <fullName evidence="2">YvrJ family protein</fullName>
    </submittedName>
</protein>
<keyword evidence="1" id="KW-0812">Transmembrane</keyword>
<feature type="transmembrane region" description="Helical" evidence="1">
    <location>
        <begin position="6"/>
        <end position="26"/>
    </location>
</feature>
<gene>
    <name evidence="2" type="ORF">GLW07_03545</name>
</gene>